<feature type="coiled-coil region" evidence="1">
    <location>
        <begin position="79"/>
        <end position="106"/>
    </location>
</feature>
<dbReference type="EMBL" id="MEYV01000010">
    <property type="protein sequence ID" value="OGD40358.1"/>
    <property type="molecule type" value="Genomic_DNA"/>
</dbReference>
<dbReference type="Proteomes" id="UP000177197">
    <property type="component" value="Unassembled WGS sequence"/>
</dbReference>
<keyword evidence="1" id="KW-0175">Coiled coil</keyword>
<dbReference type="Gene3D" id="3.30.160.100">
    <property type="entry name" value="Ribosome hibernation promotion factor-like"/>
    <property type="match status" value="1"/>
</dbReference>
<dbReference type="Pfam" id="PF02482">
    <property type="entry name" value="Ribosomal_S30AE"/>
    <property type="match status" value="1"/>
</dbReference>
<dbReference type="NCBIfam" id="TIGR00741">
    <property type="entry name" value="yfiA"/>
    <property type="match status" value="1"/>
</dbReference>
<protein>
    <submittedName>
        <fullName evidence="2">Ribosomal subunit interface protein</fullName>
    </submittedName>
</protein>
<evidence type="ECO:0000256" key="1">
    <source>
        <dbReference type="SAM" id="Coils"/>
    </source>
</evidence>
<dbReference type="InterPro" id="IPR036567">
    <property type="entry name" value="RHF-like"/>
</dbReference>
<dbReference type="CDD" id="cd00552">
    <property type="entry name" value="RaiA"/>
    <property type="match status" value="1"/>
</dbReference>
<name>A0A1F5CC08_9BACT</name>
<dbReference type="InterPro" id="IPR003489">
    <property type="entry name" value="RHF/RaiA"/>
</dbReference>
<comment type="caution">
    <text evidence="2">The sequence shown here is derived from an EMBL/GenBank/DDBJ whole genome shotgun (WGS) entry which is preliminary data.</text>
</comment>
<sequence>MEIRIKTTNFSLLPDIEVYLKDKLNALDKFLPRDESIFADVELAKTTNHHRKGNVFKAEVNISVPGRLIRSQAEEWDLRVAIDKVKNELQLELKKYKEKNSTLSKKGALLAKRIIRGE</sequence>
<gene>
    <name evidence="2" type="ORF">A3I30_03660</name>
</gene>
<reference evidence="2 3" key="1">
    <citation type="journal article" date="2016" name="Nat. Commun.">
        <title>Thousands of microbial genomes shed light on interconnected biogeochemical processes in an aquifer system.</title>
        <authorList>
            <person name="Anantharaman K."/>
            <person name="Brown C.T."/>
            <person name="Hug L.A."/>
            <person name="Sharon I."/>
            <person name="Castelle C.J."/>
            <person name="Probst A.J."/>
            <person name="Thomas B.C."/>
            <person name="Singh A."/>
            <person name="Wilkins M.J."/>
            <person name="Karaoz U."/>
            <person name="Brodie E.L."/>
            <person name="Williams K.H."/>
            <person name="Hubbard S.S."/>
            <person name="Banfield J.F."/>
        </authorList>
    </citation>
    <scope>NUCLEOTIDE SEQUENCE [LARGE SCALE GENOMIC DNA]</scope>
</reference>
<dbReference type="SUPFAM" id="SSF69754">
    <property type="entry name" value="Ribosome binding protein Y (YfiA homologue)"/>
    <property type="match status" value="1"/>
</dbReference>
<accession>A0A1F5CC08</accession>
<evidence type="ECO:0000313" key="3">
    <source>
        <dbReference type="Proteomes" id="UP000177197"/>
    </source>
</evidence>
<dbReference type="AlphaFoldDB" id="A0A1F5CC08"/>
<proteinExistence type="predicted"/>
<evidence type="ECO:0000313" key="2">
    <source>
        <dbReference type="EMBL" id="OGD40358.1"/>
    </source>
</evidence>
<organism evidence="2 3">
    <name type="scientific">Candidatus Azambacteria bacterium RIFCSPLOWO2_02_FULL_44_14</name>
    <dbReference type="NCBI Taxonomy" id="1797306"/>
    <lineage>
        <taxon>Bacteria</taxon>
        <taxon>Candidatus Azamiibacteriota</taxon>
    </lineage>
</organism>